<feature type="compositionally biased region" description="Basic and acidic residues" evidence="2">
    <location>
        <begin position="501"/>
        <end position="511"/>
    </location>
</feature>
<protein>
    <submittedName>
        <fullName evidence="3">Uncharacterized protein</fullName>
    </submittedName>
</protein>
<feature type="region of interest" description="Disordered" evidence="2">
    <location>
        <begin position="157"/>
        <end position="262"/>
    </location>
</feature>
<name>A0ABQ5E1D3_9ASTR</name>
<feature type="coiled-coil region" evidence="1">
    <location>
        <begin position="328"/>
        <end position="362"/>
    </location>
</feature>
<sequence length="678" mass="75347">MANQEQIPPQQDQPFVAAKQVSFNLEDINLNTNNKVALLYPEHNNQDYFKCVSDFISKCCLRKPFTRSPNMYKEYLAEFWYSAIALENSKIYISIPTGGIFGEVGVNTIRNAIDAHYLAHSSEYVTPPSIDIVRQWFPTIGYGEEVSAKGTLKKNLLPPRWSKEATKGGSSKAPTGFKTGHSKKRKESSSAMDSNPSQPPVSTPVDPGMQKEDHQATGGPTSLGVTRNDALAVSTAADPGNSAPRKGASSIAKQVKEEEASSTIKLEDLAKLVSNVQPCFKDLNSPKDDHVIIIEESDEENYQIHATKNVETEDSSVSKSSSPKYSLIQELTNQVLILQSQKNKLELKKNKVEAKAALLKAQPSFPNVEQLNELLVKSLKTKFSNILTARDLSNSLPTELKDISSKLNELTGKVQGLKKQVHDLEIELPEELNEIPTKLEDCLLSNVTKALNKFAQVLDSASSKDGDQSVPSAGQTNTMPAEGEKNTNQVAISQLFRRRAEKKDKGKKDLSSEEAEKESTKSGSNDETTHMPGSTVESYKKKELKKFDFVTESGEHVHLTKEQISAQKKIEEEAKAEAARREGEIRKEELIDLLGLDVVNKHYNDKLQYDKYYDKMLNRRAASRITNCDVLTKKGPITLKVYKEDGTSEIIPNFKVSDLHLGEWREVMEACPKRTGKG</sequence>
<gene>
    <name evidence="3" type="ORF">Tco_0952963</name>
</gene>
<feature type="coiled-coil region" evidence="1">
    <location>
        <begin position="400"/>
        <end position="434"/>
    </location>
</feature>
<evidence type="ECO:0000313" key="3">
    <source>
        <dbReference type="EMBL" id="GJT44248.1"/>
    </source>
</evidence>
<dbReference type="Proteomes" id="UP001151760">
    <property type="component" value="Unassembled WGS sequence"/>
</dbReference>
<reference evidence="3" key="2">
    <citation type="submission" date="2022-01" db="EMBL/GenBank/DDBJ databases">
        <authorList>
            <person name="Yamashiro T."/>
            <person name="Shiraishi A."/>
            <person name="Satake H."/>
            <person name="Nakayama K."/>
        </authorList>
    </citation>
    <scope>NUCLEOTIDE SEQUENCE</scope>
</reference>
<evidence type="ECO:0000313" key="4">
    <source>
        <dbReference type="Proteomes" id="UP001151760"/>
    </source>
</evidence>
<organism evidence="3 4">
    <name type="scientific">Tanacetum coccineum</name>
    <dbReference type="NCBI Taxonomy" id="301880"/>
    <lineage>
        <taxon>Eukaryota</taxon>
        <taxon>Viridiplantae</taxon>
        <taxon>Streptophyta</taxon>
        <taxon>Embryophyta</taxon>
        <taxon>Tracheophyta</taxon>
        <taxon>Spermatophyta</taxon>
        <taxon>Magnoliopsida</taxon>
        <taxon>eudicotyledons</taxon>
        <taxon>Gunneridae</taxon>
        <taxon>Pentapetalae</taxon>
        <taxon>asterids</taxon>
        <taxon>campanulids</taxon>
        <taxon>Asterales</taxon>
        <taxon>Asteraceae</taxon>
        <taxon>Asteroideae</taxon>
        <taxon>Anthemideae</taxon>
        <taxon>Anthemidinae</taxon>
        <taxon>Tanacetum</taxon>
    </lineage>
</organism>
<reference evidence="3" key="1">
    <citation type="journal article" date="2022" name="Int. J. Mol. Sci.">
        <title>Draft Genome of Tanacetum Coccineum: Genomic Comparison of Closely Related Tanacetum-Family Plants.</title>
        <authorList>
            <person name="Yamashiro T."/>
            <person name="Shiraishi A."/>
            <person name="Nakayama K."/>
            <person name="Satake H."/>
        </authorList>
    </citation>
    <scope>NUCLEOTIDE SEQUENCE</scope>
</reference>
<evidence type="ECO:0000256" key="1">
    <source>
        <dbReference type="SAM" id="Coils"/>
    </source>
</evidence>
<keyword evidence="4" id="KW-1185">Reference proteome</keyword>
<feature type="compositionally biased region" description="Polar residues" evidence="2">
    <location>
        <begin position="468"/>
        <end position="479"/>
    </location>
</feature>
<comment type="caution">
    <text evidence="3">The sequence shown here is derived from an EMBL/GenBank/DDBJ whole genome shotgun (WGS) entry which is preliminary data.</text>
</comment>
<dbReference type="EMBL" id="BQNB010015796">
    <property type="protein sequence ID" value="GJT44248.1"/>
    <property type="molecule type" value="Genomic_DNA"/>
</dbReference>
<proteinExistence type="predicted"/>
<accession>A0ABQ5E1D3</accession>
<keyword evidence="1" id="KW-0175">Coiled coil</keyword>
<feature type="region of interest" description="Disordered" evidence="2">
    <location>
        <begin position="460"/>
        <end position="538"/>
    </location>
</feature>
<evidence type="ECO:0000256" key="2">
    <source>
        <dbReference type="SAM" id="MobiDB-lite"/>
    </source>
</evidence>